<keyword evidence="3" id="KW-1185">Reference proteome</keyword>
<accession>A0A1N7DCL5</accession>
<keyword evidence="2" id="KW-0808">Transferase</keyword>
<name>A0A1N7DCL5_9EURY</name>
<keyword evidence="2" id="KW-0418">Kinase</keyword>
<dbReference type="RefSeq" id="WP_076607858.1">
    <property type="nucleotide sequence ID" value="NZ_FTNR01000002.1"/>
</dbReference>
<dbReference type="OrthoDB" id="350437at2157"/>
<dbReference type="Pfam" id="PF01636">
    <property type="entry name" value="APH"/>
    <property type="match status" value="1"/>
</dbReference>
<sequence>MSDETYLDRLIDEAQLRSYLSDTLGSADRLEVERVEAGHSNETLFVTWGDQELVVRRPPPGKTADTAHDVLREHHVVDALQGTAVPVPRTVLACDDHEIMGSDFYVMEKLEGDVIRTEEPAWLARPDARKRLSTELVDTLAAIHGVDYEAVGLGEFGYPEGFTQRQVDRWHEQFEWARETTADRRDLPSLERVTDWLQANVPEEHPETLVQGDYKLDNVMFAPADEGTDASDDRAAGSDPEIIAVFDWEMATLGDPFTDLGWMLSFWHDEDDPEPPISDLYPTLTARDGYLTRQELISRYEAETGRSFDEPRFYIVLATYKMGALGEMFFRRYLEGNSDDPMYPTMEAGVPRLVEQAAGIIDGEYEI</sequence>
<organism evidence="2 3">
    <name type="scientific">Natronorubrum thiooxidans</name>
    <dbReference type="NCBI Taxonomy" id="308853"/>
    <lineage>
        <taxon>Archaea</taxon>
        <taxon>Methanobacteriati</taxon>
        <taxon>Methanobacteriota</taxon>
        <taxon>Stenosarchaea group</taxon>
        <taxon>Halobacteria</taxon>
        <taxon>Halobacteriales</taxon>
        <taxon>Natrialbaceae</taxon>
        <taxon>Natronorubrum</taxon>
    </lineage>
</organism>
<protein>
    <submittedName>
        <fullName evidence="2">Predicted kinase, aminoglycoside phosphotransferase (APT) family</fullName>
    </submittedName>
</protein>
<dbReference type="Gene3D" id="3.30.200.20">
    <property type="entry name" value="Phosphorylase Kinase, domain 1"/>
    <property type="match status" value="1"/>
</dbReference>
<dbReference type="InterPro" id="IPR052898">
    <property type="entry name" value="ACAD10-like"/>
</dbReference>
<dbReference type="GO" id="GO:0016301">
    <property type="term" value="F:kinase activity"/>
    <property type="evidence" value="ECO:0007669"/>
    <property type="project" value="UniProtKB-KW"/>
</dbReference>
<dbReference type="InterPro" id="IPR002575">
    <property type="entry name" value="Aminoglycoside_PTrfase"/>
</dbReference>
<dbReference type="PANTHER" id="PTHR47829:SF1">
    <property type="entry name" value="HAD FAMILY PHOSPHATASE"/>
    <property type="match status" value="1"/>
</dbReference>
<dbReference type="SUPFAM" id="SSF56112">
    <property type="entry name" value="Protein kinase-like (PK-like)"/>
    <property type="match status" value="1"/>
</dbReference>
<dbReference type="Gene3D" id="3.90.1200.10">
    <property type="match status" value="1"/>
</dbReference>
<gene>
    <name evidence="2" type="ORF">SAMN05421752_102155</name>
</gene>
<dbReference type="AlphaFoldDB" id="A0A1N7DCL5"/>
<dbReference type="EMBL" id="FTNR01000002">
    <property type="protein sequence ID" value="SIR73562.1"/>
    <property type="molecule type" value="Genomic_DNA"/>
</dbReference>
<dbReference type="STRING" id="308853.SAMN05421752_102155"/>
<evidence type="ECO:0000313" key="2">
    <source>
        <dbReference type="EMBL" id="SIR73562.1"/>
    </source>
</evidence>
<dbReference type="PANTHER" id="PTHR47829">
    <property type="entry name" value="HYDROLASE, PUTATIVE (AFU_ORTHOLOGUE AFUA_1G12880)-RELATED"/>
    <property type="match status" value="1"/>
</dbReference>
<proteinExistence type="predicted"/>
<evidence type="ECO:0000313" key="3">
    <source>
        <dbReference type="Proteomes" id="UP000185936"/>
    </source>
</evidence>
<dbReference type="CDD" id="cd05154">
    <property type="entry name" value="ACAD10_11_N-like"/>
    <property type="match status" value="1"/>
</dbReference>
<dbReference type="Proteomes" id="UP000185936">
    <property type="component" value="Unassembled WGS sequence"/>
</dbReference>
<reference evidence="3" key="1">
    <citation type="submission" date="2017-01" db="EMBL/GenBank/DDBJ databases">
        <authorList>
            <person name="Varghese N."/>
            <person name="Submissions S."/>
        </authorList>
    </citation>
    <scope>NUCLEOTIDE SEQUENCE [LARGE SCALE GENOMIC DNA]</scope>
    <source>
        <strain evidence="3">type strain: HArc-</strain>
    </source>
</reference>
<dbReference type="InterPro" id="IPR041726">
    <property type="entry name" value="ACAD10_11_N"/>
</dbReference>
<evidence type="ECO:0000259" key="1">
    <source>
        <dbReference type="Pfam" id="PF01636"/>
    </source>
</evidence>
<feature type="domain" description="Aminoglycoside phosphotransferase" evidence="1">
    <location>
        <begin position="32"/>
        <end position="275"/>
    </location>
</feature>
<dbReference type="InterPro" id="IPR011009">
    <property type="entry name" value="Kinase-like_dom_sf"/>
</dbReference>